<protein>
    <submittedName>
        <fullName evidence="1">Uncharacterized protein</fullName>
    </submittedName>
</protein>
<dbReference type="EMBL" id="JAGMUX010000016">
    <property type="protein sequence ID" value="KAH7236790.1"/>
    <property type="molecule type" value="Genomic_DNA"/>
</dbReference>
<proteinExistence type="predicted"/>
<evidence type="ECO:0000313" key="2">
    <source>
        <dbReference type="Proteomes" id="UP000720189"/>
    </source>
</evidence>
<comment type="caution">
    <text evidence="1">The sequence shown here is derived from an EMBL/GenBank/DDBJ whole genome shotgun (WGS) entry which is preliminary data.</text>
</comment>
<dbReference type="RefSeq" id="XP_046044920.1">
    <property type="nucleotide sequence ID" value="XM_046190598.1"/>
</dbReference>
<dbReference type="Proteomes" id="UP000720189">
    <property type="component" value="Unassembled WGS sequence"/>
</dbReference>
<dbReference type="AlphaFoldDB" id="A0A9P9JXZ0"/>
<organism evidence="1 2">
    <name type="scientific">Fusarium redolens</name>
    <dbReference type="NCBI Taxonomy" id="48865"/>
    <lineage>
        <taxon>Eukaryota</taxon>
        <taxon>Fungi</taxon>
        <taxon>Dikarya</taxon>
        <taxon>Ascomycota</taxon>
        <taxon>Pezizomycotina</taxon>
        <taxon>Sordariomycetes</taxon>
        <taxon>Hypocreomycetidae</taxon>
        <taxon>Hypocreales</taxon>
        <taxon>Nectriaceae</taxon>
        <taxon>Fusarium</taxon>
        <taxon>Fusarium redolens species complex</taxon>
    </lineage>
</organism>
<reference evidence="1" key="1">
    <citation type="journal article" date="2021" name="Nat. Commun.">
        <title>Genetic determinants of endophytism in the Arabidopsis root mycobiome.</title>
        <authorList>
            <person name="Mesny F."/>
            <person name="Miyauchi S."/>
            <person name="Thiergart T."/>
            <person name="Pickel B."/>
            <person name="Atanasova L."/>
            <person name="Karlsson M."/>
            <person name="Huettel B."/>
            <person name="Barry K.W."/>
            <person name="Haridas S."/>
            <person name="Chen C."/>
            <person name="Bauer D."/>
            <person name="Andreopoulos W."/>
            <person name="Pangilinan J."/>
            <person name="LaButti K."/>
            <person name="Riley R."/>
            <person name="Lipzen A."/>
            <person name="Clum A."/>
            <person name="Drula E."/>
            <person name="Henrissat B."/>
            <person name="Kohler A."/>
            <person name="Grigoriev I.V."/>
            <person name="Martin F.M."/>
            <person name="Hacquard S."/>
        </authorList>
    </citation>
    <scope>NUCLEOTIDE SEQUENCE</scope>
    <source>
        <strain evidence="1">MPI-CAGE-AT-0023</strain>
    </source>
</reference>
<sequence>MSLGADPHKYGVALTPLLGPRHGIQPLLRSASAFTEFLRFAVSAVLDNAYNDEEAAMLVLEAVSRMAKCCPDQDKTTLVIFRVWDTGLVTLEESVRCRQDIRNSRFFCVFLEAKLSYLMAYLFSSLKPLLDKRTTGSRIKRSFPKLEESLPKVRFIFAMESKSRIWTCERVTAQEGSKQLVDNLFAQGGSQLQTNAFIEKNTRKKKKVSGFIWSLTRRLGVVVYDVESAMLSLAAEQLNVCTCHEAGFLPPPALLRGLEHMEEWPCPRITEELMAL</sequence>
<dbReference type="GeneID" id="70220552"/>
<accession>A0A9P9JXZ0</accession>
<evidence type="ECO:0000313" key="1">
    <source>
        <dbReference type="EMBL" id="KAH7236790.1"/>
    </source>
</evidence>
<gene>
    <name evidence="1" type="ORF">BKA55DRAFT_543436</name>
</gene>
<name>A0A9P9JXZ0_FUSRE</name>
<keyword evidence="2" id="KW-1185">Reference proteome</keyword>